<dbReference type="GO" id="GO:0015969">
    <property type="term" value="P:guanosine tetraphosphate metabolic process"/>
    <property type="evidence" value="ECO:0007669"/>
    <property type="project" value="InterPro"/>
</dbReference>
<dbReference type="GO" id="GO:0009507">
    <property type="term" value="C:chloroplast"/>
    <property type="evidence" value="ECO:0007669"/>
    <property type="project" value="TreeGrafter"/>
</dbReference>
<dbReference type="CDD" id="cd00077">
    <property type="entry name" value="HDc"/>
    <property type="match status" value="1"/>
</dbReference>
<feature type="domain" description="RelA/SpoT" evidence="4">
    <location>
        <begin position="697"/>
        <end position="816"/>
    </location>
</feature>
<dbReference type="CDD" id="cd05399">
    <property type="entry name" value="NT_Rel-Spo_like"/>
    <property type="match status" value="1"/>
</dbReference>
<feature type="region of interest" description="Disordered" evidence="2">
    <location>
        <begin position="557"/>
        <end position="595"/>
    </location>
</feature>
<feature type="compositionally biased region" description="Polar residues" evidence="2">
    <location>
        <begin position="408"/>
        <end position="421"/>
    </location>
</feature>
<dbReference type="Gene3D" id="1.10.3210.10">
    <property type="entry name" value="Hypothetical protein af1432"/>
    <property type="match status" value="1"/>
</dbReference>
<dbReference type="InterPro" id="IPR003607">
    <property type="entry name" value="HD/PDEase_dom"/>
</dbReference>
<dbReference type="SMART" id="SM00954">
    <property type="entry name" value="RelA_SpoT"/>
    <property type="match status" value="1"/>
</dbReference>
<evidence type="ECO:0000259" key="4">
    <source>
        <dbReference type="SMART" id="SM00954"/>
    </source>
</evidence>
<organism evidence="5 6">
    <name type="scientific">Coccomyxa viridis</name>
    <dbReference type="NCBI Taxonomy" id="1274662"/>
    <lineage>
        <taxon>Eukaryota</taxon>
        <taxon>Viridiplantae</taxon>
        <taxon>Chlorophyta</taxon>
        <taxon>core chlorophytes</taxon>
        <taxon>Trebouxiophyceae</taxon>
        <taxon>Trebouxiophyceae incertae sedis</taxon>
        <taxon>Coccomyxaceae</taxon>
        <taxon>Coccomyxa</taxon>
    </lineage>
</organism>
<evidence type="ECO:0000256" key="1">
    <source>
        <dbReference type="ARBA" id="ARBA00007476"/>
    </source>
</evidence>
<dbReference type="InterPro" id="IPR007685">
    <property type="entry name" value="RelA_SpoT"/>
</dbReference>
<evidence type="ECO:0000259" key="3">
    <source>
        <dbReference type="SMART" id="SM00471"/>
    </source>
</evidence>
<dbReference type="SUPFAM" id="SSF81301">
    <property type="entry name" value="Nucleotidyltransferase"/>
    <property type="match status" value="1"/>
</dbReference>
<gene>
    <name evidence="5" type="ORF">CVIRNUC_006609</name>
</gene>
<feature type="region of interest" description="Disordered" evidence="2">
    <location>
        <begin position="523"/>
        <end position="545"/>
    </location>
</feature>
<dbReference type="PANTHER" id="PTHR21262">
    <property type="entry name" value="GUANOSINE-3',5'-BIS DIPHOSPHATE 3'-PYROPHOSPHOHYDROLASE"/>
    <property type="match status" value="1"/>
</dbReference>
<dbReference type="Pfam" id="PF13328">
    <property type="entry name" value="HD_4"/>
    <property type="match status" value="1"/>
</dbReference>
<dbReference type="Gene3D" id="3.30.460.10">
    <property type="entry name" value="Beta Polymerase, domain 2"/>
    <property type="match status" value="1"/>
</dbReference>
<evidence type="ECO:0000256" key="2">
    <source>
        <dbReference type="SAM" id="MobiDB-lite"/>
    </source>
</evidence>
<name>A0AAV1IBK8_9CHLO</name>
<comment type="caution">
    <text evidence="5">The sequence shown here is derived from an EMBL/GenBank/DDBJ whole genome shotgun (WGS) entry which is preliminary data.</text>
</comment>
<reference evidence="5 6" key="1">
    <citation type="submission" date="2023-10" db="EMBL/GenBank/DDBJ databases">
        <authorList>
            <person name="Maclean D."/>
            <person name="Macfadyen A."/>
        </authorList>
    </citation>
    <scope>NUCLEOTIDE SEQUENCE [LARGE SCALE GENOMIC DNA]</scope>
</reference>
<dbReference type="AlphaFoldDB" id="A0AAV1IBK8"/>
<feature type="compositionally biased region" description="Polar residues" evidence="2">
    <location>
        <begin position="452"/>
        <end position="464"/>
    </location>
</feature>
<feature type="compositionally biased region" description="Basic and acidic residues" evidence="2">
    <location>
        <begin position="381"/>
        <end position="392"/>
    </location>
</feature>
<feature type="domain" description="HD/PDEase" evidence="3">
    <location>
        <begin position="171"/>
        <end position="314"/>
    </location>
</feature>
<dbReference type="SUPFAM" id="SSF109604">
    <property type="entry name" value="HD-domain/PDEase-like"/>
    <property type="match status" value="1"/>
</dbReference>
<feature type="compositionally biased region" description="Polar residues" evidence="2">
    <location>
        <begin position="523"/>
        <end position="536"/>
    </location>
</feature>
<dbReference type="Pfam" id="PF04607">
    <property type="entry name" value="RelA_SpoT"/>
    <property type="match status" value="1"/>
</dbReference>
<feature type="region of interest" description="Disordered" evidence="2">
    <location>
        <begin position="378"/>
        <end position="464"/>
    </location>
</feature>
<dbReference type="EMBL" id="CAUYUE010000008">
    <property type="protein sequence ID" value="CAK0783410.1"/>
    <property type="molecule type" value="Genomic_DNA"/>
</dbReference>
<dbReference type="SMART" id="SM00471">
    <property type="entry name" value="HDc"/>
    <property type="match status" value="1"/>
</dbReference>
<comment type="similarity">
    <text evidence="1">Belongs to the RelA/SpoT family.</text>
</comment>
<accession>A0AAV1IBK8</accession>
<keyword evidence="6" id="KW-1185">Reference proteome</keyword>
<dbReference type="InterPro" id="IPR043519">
    <property type="entry name" value="NT_sf"/>
</dbReference>
<dbReference type="Pfam" id="PF24500">
    <property type="entry name" value="DUF7589"/>
    <property type="match status" value="1"/>
</dbReference>
<evidence type="ECO:0000313" key="6">
    <source>
        <dbReference type="Proteomes" id="UP001314263"/>
    </source>
</evidence>
<dbReference type="PANTHER" id="PTHR21262:SF31">
    <property type="entry name" value="GTP PYROPHOSPHOKINASE"/>
    <property type="match status" value="1"/>
</dbReference>
<evidence type="ECO:0008006" key="7">
    <source>
        <dbReference type="Google" id="ProtNLM"/>
    </source>
</evidence>
<evidence type="ECO:0000313" key="5">
    <source>
        <dbReference type="EMBL" id="CAK0783410.1"/>
    </source>
</evidence>
<feature type="compositionally biased region" description="Low complexity" evidence="2">
    <location>
        <begin position="393"/>
        <end position="407"/>
    </location>
</feature>
<protein>
    <recommendedName>
        <fullName evidence="7">GTP diphosphokinase</fullName>
    </recommendedName>
</protein>
<dbReference type="InterPro" id="IPR056011">
    <property type="entry name" value="DUF7589"/>
</dbReference>
<proteinExistence type="inferred from homology"/>
<dbReference type="Proteomes" id="UP001314263">
    <property type="component" value="Unassembled WGS sequence"/>
</dbReference>
<feature type="compositionally biased region" description="Polar residues" evidence="2">
    <location>
        <begin position="558"/>
        <end position="568"/>
    </location>
</feature>
<feature type="compositionally biased region" description="Basic residues" evidence="2">
    <location>
        <begin position="583"/>
        <end position="592"/>
    </location>
</feature>
<sequence length="1085" mass="117560">MVKHNIQIGRDAALISGQQVSTPASPFVRHRDAQRRKQTGETRTRAMVTAPIAVEVVRRTAVSVAGGMMSANAVAQVAHGPFAQGGSTLVWYSIAGMLSASFGASMLPVAKFAWERLEFLLAPAQERERIPQEQVKLYDVDVTCSRYLLRPEVLRAAHFAALAHEGQVRLTGDPYIAHCVETALIVEALHASSRALDDIDERIEAAVIAALLHDTVDDTRVSLEEIYDVFGPRVAQIVGQVGQLSTTTQLLRRRRRRDSASAGQAAQKAPLFSGEEVMDLRNMILAMVDEPLVLVVKLADRLHNMRTVFALRPDRQRAVAAETMQVWCSLAERLGMFSLKSELEDLCFAVVSPHEYRALRHDLDRLWGLDSLPGIALPPQDRGEDSAVRREGSSSNQIVISSSQTSIALDSSLSSRTTADSTPGAAQALGSPDSQETGGERPGPSLSIATADPSSGSACSKVVQSPSGVPLKLAEKPAASSGTEPTVLDIRRSPALSDSLAALDIAPASTAQVSAVELNCLSQHGSSEGTPSSAASTPEVVQDPLDPPFAAQAALDRQASNALASSSGRGQGVPAGEGSHTSSPKRRRRQLTSRKEHWAAKAAAAVVAEATRVSVSREPSKRRTLRRPPSLKLTPEQLEAWELIQTVPPFHATTFQSGLSRNPTRAGLDVLQECAHRLLYELKIEGLATGLDVIVEGRIKSLHSMHRKMARKGVSLREIFDARALRVVVDDQLGRKLQPAIEACYAIQPAVHRLWRPIRGELDDYIFNPKPSGYQSLHSAVLGPMDVPLEVQIRTSSMHEMAEYGPAAHWAYKDSPQPAPGTDGPVNMEVGQPVVRVAQGKLQLGVVLDSKASSLLVAVVVPSRIAPGTTVNKSQVRTLMAYVRKKKFWAPGHGNLHLSLESYTLCRDGNWHLLDTYNQKQPPLVMPLQNMHSSSATYESILPGSNSMRLAGSSLSGITADRAAPQLTSAEAKKVHLLRRMLEWQNDLLEEPITPPQRPSPAEGAAAEPGQVQILIVPTFKIEQVQRGTTAGDIIRTKGKIEIEQEERRTRHEPNVVNVNNVLVPEETTLADGDWVSLSPDLLDI</sequence>
<dbReference type="FunFam" id="1.10.3210.10:FF:000001">
    <property type="entry name" value="GTP pyrophosphokinase RelA"/>
    <property type="match status" value="1"/>
</dbReference>